<evidence type="ECO:0000313" key="2">
    <source>
        <dbReference type="Proteomes" id="UP001055091"/>
    </source>
</evidence>
<comment type="caution">
    <text evidence="1">The sequence shown here is derived from an EMBL/GenBank/DDBJ whole genome shotgun (WGS) entry which is preliminary data.</text>
</comment>
<accession>A0AA37JS93</accession>
<sequence length="60" mass="6763">MIKLSLENEIRPQIRLILENFVPAANRFEAAGDSIREMKADIDLLKMVVADHSIKLQGIS</sequence>
<dbReference type="AlphaFoldDB" id="A0AA37JS93"/>
<organism evidence="1 2">
    <name type="scientific">Hungatella hathewayi</name>
    <dbReference type="NCBI Taxonomy" id="154046"/>
    <lineage>
        <taxon>Bacteria</taxon>
        <taxon>Bacillati</taxon>
        <taxon>Bacillota</taxon>
        <taxon>Clostridia</taxon>
        <taxon>Lachnospirales</taxon>
        <taxon>Lachnospiraceae</taxon>
        <taxon>Hungatella</taxon>
    </lineage>
</organism>
<dbReference type="EMBL" id="BQNJ01000002">
    <property type="protein sequence ID" value="GKH04221.1"/>
    <property type="molecule type" value="Genomic_DNA"/>
</dbReference>
<reference evidence="1" key="1">
    <citation type="submission" date="2022-01" db="EMBL/GenBank/DDBJ databases">
        <title>Novel bile acid biosynthetic pathways are enriched in the microbiome of centenarians.</title>
        <authorList>
            <person name="Sato Y."/>
            <person name="Atarashi K."/>
            <person name="Plichta R.D."/>
            <person name="Arai Y."/>
            <person name="Sasajima S."/>
            <person name="Kearney M.S."/>
            <person name="Suda W."/>
            <person name="Takeshita K."/>
            <person name="Sasaki T."/>
            <person name="Okamoto S."/>
            <person name="Skelly N.A."/>
            <person name="Okamura Y."/>
            <person name="Vlamakis H."/>
            <person name="Li Y."/>
            <person name="Tanoue T."/>
            <person name="Takei H."/>
            <person name="Nittono H."/>
            <person name="Narushima S."/>
            <person name="Irie J."/>
            <person name="Itoh H."/>
            <person name="Moriya K."/>
            <person name="Sugiura Y."/>
            <person name="Suematsu M."/>
            <person name="Moritoki N."/>
            <person name="Shibata S."/>
            <person name="Littman R.D."/>
            <person name="Fischbach A.M."/>
            <person name="Uwamino Y."/>
            <person name="Inoue T."/>
            <person name="Honda A."/>
            <person name="Hattori M."/>
            <person name="Murai T."/>
            <person name="Xavier J.R."/>
            <person name="Hirose N."/>
            <person name="Honda K."/>
        </authorList>
    </citation>
    <scope>NUCLEOTIDE SEQUENCE</scope>
    <source>
        <strain evidence="1">CE91-St55</strain>
    </source>
</reference>
<proteinExistence type="predicted"/>
<gene>
    <name evidence="1" type="ORF">CE91St55_62020</name>
</gene>
<dbReference type="Proteomes" id="UP001055091">
    <property type="component" value="Unassembled WGS sequence"/>
</dbReference>
<evidence type="ECO:0000313" key="1">
    <source>
        <dbReference type="EMBL" id="GKH04221.1"/>
    </source>
</evidence>
<protein>
    <submittedName>
        <fullName evidence="1">Uncharacterized protein</fullName>
    </submittedName>
</protein>
<name>A0AA37JS93_9FIRM</name>